<dbReference type="EMBL" id="BSXT01005610">
    <property type="protein sequence ID" value="GMF61005.1"/>
    <property type="molecule type" value="Genomic_DNA"/>
</dbReference>
<keyword evidence="2" id="KW-0732">Signal</keyword>
<feature type="chain" id="PRO_5040832661" evidence="2">
    <location>
        <begin position="31"/>
        <end position="173"/>
    </location>
</feature>
<dbReference type="AlphaFoldDB" id="A0A9W6YF48"/>
<sequence length="173" mass="18537">MNGYHTTMWPTRMHPLVHVVLMWKLTECVALLHDGSAYSDHYDGYDDPSFDQDPDRHSFLSINDTIGTLSAAAGVGGGYPVFQPAGWAQTFDPSRPRSAPDARTTLPLAWISSAEATPPSYPSQYAFPSHVAAQASPLQYVLSTPPAQYAPAPSAATTPLLTPNAPTPTGVNL</sequence>
<name>A0A9W6YF48_9STRA</name>
<accession>A0A9W6YF48</accession>
<keyword evidence="4" id="KW-1185">Reference proteome</keyword>
<comment type="caution">
    <text evidence="3">The sequence shown here is derived from an EMBL/GenBank/DDBJ whole genome shotgun (WGS) entry which is preliminary data.</text>
</comment>
<organism evidence="3 4">
    <name type="scientific">Phytophthora fragariaefolia</name>
    <dbReference type="NCBI Taxonomy" id="1490495"/>
    <lineage>
        <taxon>Eukaryota</taxon>
        <taxon>Sar</taxon>
        <taxon>Stramenopiles</taxon>
        <taxon>Oomycota</taxon>
        <taxon>Peronosporomycetes</taxon>
        <taxon>Peronosporales</taxon>
        <taxon>Peronosporaceae</taxon>
        <taxon>Phytophthora</taxon>
    </lineage>
</organism>
<evidence type="ECO:0000256" key="2">
    <source>
        <dbReference type="SAM" id="SignalP"/>
    </source>
</evidence>
<evidence type="ECO:0000256" key="1">
    <source>
        <dbReference type="SAM" id="MobiDB-lite"/>
    </source>
</evidence>
<evidence type="ECO:0000313" key="4">
    <source>
        <dbReference type="Proteomes" id="UP001165121"/>
    </source>
</evidence>
<feature type="region of interest" description="Disordered" evidence="1">
    <location>
        <begin position="148"/>
        <end position="173"/>
    </location>
</feature>
<dbReference type="Proteomes" id="UP001165121">
    <property type="component" value="Unassembled WGS sequence"/>
</dbReference>
<reference evidence="3" key="1">
    <citation type="submission" date="2023-04" db="EMBL/GenBank/DDBJ databases">
        <title>Phytophthora fragariaefolia NBRC 109709.</title>
        <authorList>
            <person name="Ichikawa N."/>
            <person name="Sato H."/>
            <person name="Tonouchi N."/>
        </authorList>
    </citation>
    <scope>NUCLEOTIDE SEQUENCE</scope>
    <source>
        <strain evidence="3">NBRC 109709</strain>
    </source>
</reference>
<gene>
    <name evidence="3" type="ORF">Pfra01_002654300</name>
</gene>
<protein>
    <submittedName>
        <fullName evidence="3">Unnamed protein product</fullName>
    </submittedName>
</protein>
<evidence type="ECO:0000313" key="3">
    <source>
        <dbReference type="EMBL" id="GMF61005.1"/>
    </source>
</evidence>
<feature type="signal peptide" evidence="2">
    <location>
        <begin position="1"/>
        <end position="30"/>
    </location>
</feature>
<dbReference type="OrthoDB" id="10556442at2759"/>
<proteinExistence type="predicted"/>